<dbReference type="EMBL" id="CP023344">
    <property type="protein sequence ID" value="ATC63001.1"/>
    <property type="molecule type" value="Genomic_DNA"/>
</dbReference>
<name>A0A290QF74_9BACT</name>
<protein>
    <submittedName>
        <fullName evidence="1">Uncharacterized protein</fullName>
    </submittedName>
</protein>
<evidence type="ECO:0000313" key="1">
    <source>
        <dbReference type="EMBL" id="ATC63001.1"/>
    </source>
</evidence>
<reference evidence="1 2" key="1">
    <citation type="submission" date="2017-09" db="EMBL/GenBank/DDBJ databases">
        <title>Complete genome sequence of Verrucomicrobial strain HZ-65, isolated from freshwater.</title>
        <authorList>
            <person name="Choi A."/>
        </authorList>
    </citation>
    <scope>NUCLEOTIDE SEQUENCE [LARGE SCALE GENOMIC DNA]</scope>
    <source>
        <strain evidence="1 2">HZ-65</strain>
    </source>
</reference>
<proteinExistence type="predicted"/>
<keyword evidence="2" id="KW-1185">Reference proteome</keyword>
<organism evidence="1 2">
    <name type="scientific">Nibricoccus aquaticus</name>
    <dbReference type="NCBI Taxonomy" id="2576891"/>
    <lineage>
        <taxon>Bacteria</taxon>
        <taxon>Pseudomonadati</taxon>
        <taxon>Verrucomicrobiota</taxon>
        <taxon>Opitutia</taxon>
        <taxon>Opitutales</taxon>
        <taxon>Opitutaceae</taxon>
        <taxon>Nibricoccus</taxon>
    </lineage>
</organism>
<dbReference type="Proteomes" id="UP000217265">
    <property type="component" value="Chromosome"/>
</dbReference>
<sequence length="103" mass="11282">MIVRQKKMIAIEVSCNGAKVVLAGSEALEGGMIGASVDVPDTCEDKVLLTVFGVTKYVEGEQQRVLYWKERMPFSVGDEIRIRAIPSSVADPHESESDPLTEE</sequence>
<dbReference type="KEGG" id="vbh:CMV30_02935"/>
<dbReference type="AlphaFoldDB" id="A0A290QF74"/>
<accession>A0A290QF74</accession>
<gene>
    <name evidence="1" type="ORF">CMV30_02935</name>
</gene>
<evidence type="ECO:0000313" key="2">
    <source>
        <dbReference type="Proteomes" id="UP000217265"/>
    </source>
</evidence>